<reference evidence="1" key="1">
    <citation type="journal article" date="2023" name="bioRxiv">
        <title>Scaffold-level genome assemblies of two parasitoid biocontrol wasps reveal the parthenogenesis mechanism and an associated novel virus.</title>
        <authorList>
            <person name="Inwood S."/>
            <person name="Skelly J."/>
            <person name="Guhlin J."/>
            <person name="Harrop T."/>
            <person name="Goldson S."/>
            <person name="Dearden P."/>
        </authorList>
    </citation>
    <scope>NUCLEOTIDE SEQUENCE</scope>
    <source>
        <strain evidence="1">Lincoln</strain>
        <tissue evidence="1">Whole body</tissue>
    </source>
</reference>
<name>A0AA39FSF0_MICHY</name>
<protein>
    <submittedName>
        <fullName evidence="1">Uncharacterized protein</fullName>
    </submittedName>
</protein>
<dbReference type="AlphaFoldDB" id="A0AA39FSF0"/>
<dbReference type="Proteomes" id="UP001168972">
    <property type="component" value="Unassembled WGS sequence"/>
</dbReference>
<proteinExistence type="predicted"/>
<sequence>MNNSDVEKNSYIIVKFILSSNDKNVFDVDLVPSSWISETNGQYFCQYPDPSEYENIPAWLATYKSCEDEWEHFPVEIISHATFVAKLYKRALSNCPRQPLDPGLDRRRGVRLPTQKWRSRGSLVECEGHLTTISTE</sequence>
<keyword evidence="2" id="KW-1185">Reference proteome</keyword>
<dbReference type="EMBL" id="JAQQBR010000005">
    <property type="protein sequence ID" value="KAK0174974.1"/>
    <property type="molecule type" value="Genomic_DNA"/>
</dbReference>
<comment type="caution">
    <text evidence="1">The sequence shown here is derived from an EMBL/GenBank/DDBJ whole genome shotgun (WGS) entry which is preliminary data.</text>
</comment>
<accession>A0AA39FSF0</accession>
<reference evidence="1" key="2">
    <citation type="submission" date="2023-03" db="EMBL/GenBank/DDBJ databases">
        <authorList>
            <person name="Inwood S.N."/>
            <person name="Skelly J.G."/>
            <person name="Guhlin J."/>
            <person name="Harrop T.W.R."/>
            <person name="Goldson S.G."/>
            <person name="Dearden P.K."/>
        </authorList>
    </citation>
    <scope>NUCLEOTIDE SEQUENCE</scope>
    <source>
        <strain evidence="1">Lincoln</strain>
        <tissue evidence="1">Whole body</tissue>
    </source>
</reference>
<evidence type="ECO:0000313" key="1">
    <source>
        <dbReference type="EMBL" id="KAK0174974.1"/>
    </source>
</evidence>
<organism evidence="1 2">
    <name type="scientific">Microctonus hyperodae</name>
    <name type="common">Parasitoid wasp</name>
    <dbReference type="NCBI Taxonomy" id="165561"/>
    <lineage>
        <taxon>Eukaryota</taxon>
        <taxon>Metazoa</taxon>
        <taxon>Ecdysozoa</taxon>
        <taxon>Arthropoda</taxon>
        <taxon>Hexapoda</taxon>
        <taxon>Insecta</taxon>
        <taxon>Pterygota</taxon>
        <taxon>Neoptera</taxon>
        <taxon>Endopterygota</taxon>
        <taxon>Hymenoptera</taxon>
        <taxon>Apocrita</taxon>
        <taxon>Ichneumonoidea</taxon>
        <taxon>Braconidae</taxon>
        <taxon>Euphorinae</taxon>
        <taxon>Microctonus</taxon>
    </lineage>
</organism>
<evidence type="ECO:0000313" key="2">
    <source>
        <dbReference type="Proteomes" id="UP001168972"/>
    </source>
</evidence>
<gene>
    <name evidence="1" type="ORF">PV327_008760</name>
</gene>